<evidence type="ECO:0000313" key="5">
    <source>
        <dbReference type="EMBL" id="CAF4077668.1"/>
    </source>
</evidence>
<dbReference type="EMBL" id="CAJOBA010039449">
    <property type="protein sequence ID" value="CAF4077668.1"/>
    <property type="molecule type" value="Genomic_DNA"/>
</dbReference>
<accession>A0A814JJX0</accession>
<dbReference type="Proteomes" id="UP000682733">
    <property type="component" value="Unassembled WGS sequence"/>
</dbReference>
<evidence type="ECO:0000256" key="1">
    <source>
        <dbReference type="SAM" id="MobiDB-lite"/>
    </source>
</evidence>
<dbReference type="Proteomes" id="UP000681722">
    <property type="component" value="Unassembled WGS sequence"/>
</dbReference>
<dbReference type="EMBL" id="CAJNOQ010003973">
    <property type="protein sequence ID" value="CAF1038680.1"/>
    <property type="molecule type" value="Genomic_DNA"/>
</dbReference>
<dbReference type="Proteomes" id="UP000677228">
    <property type="component" value="Unassembled WGS sequence"/>
</dbReference>
<dbReference type="AlphaFoldDB" id="A0A814JJX0"/>
<dbReference type="Proteomes" id="UP000663829">
    <property type="component" value="Unassembled WGS sequence"/>
</dbReference>
<protein>
    <submittedName>
        <fullName evidence="2">Uncharacterized protein</fullName>
    </submittedName>
</protein>
<evidence type="ECO:0000313" key="6">
    <source>
        <dbReference type="Proteomes" id="UP000663829"/>
    </source>
</evidence>
<gene>
    <name evidence="2" type="ORF">GPM918_LOCUS15662</name>
    <name evidence="3" type="ORF">OVA965_LOCUS27244</name>
    <name evidence="4" type="ORF">SRO942_LOCUS15662</name>
    <name evidence="5" type="ORF">TMI583_LOCUS27987</name>
</gene>
<feature type="region of interest" description="Disordered" evidence="1">
    <location>
        <begin position="45"/>
        <end position="67"/>
    </location>
</feature>
<dbReference type="EMBL" id="CAJOBC010003973">
    <property type="protein sequence ID" value="CAF3809063.1"/>
    <property type="molecule type" value="Genomic_DNA"/>
</dbReference>
<sequence length="67" mass="7719">MDMPCLNHLLLLIRPSPYPLSNNQPPKCFDELPLLEEEVLEDVKQKSQPEIKSAIHQHEFDTGHKAD</sequence>
<evidence type="ECO:0000313" key="3">
    <source>
        <dbReference type="EMBL" id="CAF1272312.1"/>
    </source>
</evidence>
<evidence type="ECO:0000313" key="4">
    <source>
        <dbReference type="EMBL" id="CAF3809063.1"/>
    </source>
</evidence>
<feature type="compositionally biased region" description="Basic and acidic residues" evidence="1">
    <location>
        <begin position="56"/>
        <end position="67"/>
    </location>
</feature>
<proteinExistence type="predicted"/>
<evidence type="ECO:0000313" key="2">
    <source>
        <dbReference type="EMBL" id="CAF1038680.1"/>
    </source>
</evidence>
<dbReference type="EMBL" id="CAJNOK010017890">
    <property type="protein sequence ID" value="CAF1272312.1"/>
    <property type="molecule type" value="Genomic_DNA"/>
</dbReference>
<organism evidence="2 6">
    <name type="scientific">Didymodactylos carnosus</name>
    <dbReference type="NCBI Taxonomy" id="1234261"/>
    <lineage>
        <taxon>Eukaryota</taxon>
        <taxon>Metazoa</taxon>
        <taxon>Spiralia</taxon>
        <taxon>Gnathifera</taxon>
        <taxon>Rotifera</taxon>
        <taxon>Eurotatoria</taxon>
        <taxon>Bdelloidea</taxon>
        <taxon>Philodinida</taxon>
        <taxon>Philodinidae</taxon>
        <taxon>Didymodactylos</taxon>
    </lineage>
</organism>
<keyword evidence="6" id="KW-1185">Reference proteome</keyword>
<comment type="caution">
    <text evidence="2">The sequence shown here is derived from an EMBL/GenBank/DDBJ whole genome shotgun (WGS) entry which is preliminary data.</text>
</comment>
<reference evidence="2" key="1">
    <citation type="submission" date="2021-02" db="EMBL/GenBank/DDBJ databases">
        <authorList>
            <person name="Nowell W R."/>
        </authorList>
    </citation>
    <scope>NUCLEOTIDE SEQUENCE</scope>
</reference>
<name>A0A814JJX0_9BILA</name>